<dbReference type="InterPro" id="IPR001816">
    <property type="entry name" value="Transl_elong_EFTs/EF1B"/>
</dbReference>
<dbReference type="Gene3D" id="1.10.8.10">
    <property type="entry name" value="DNA helicase RuvA subunit, C-terminal domain"/>
    <property type="match status" value="1"/>
</dbReference>
<keyword evidence="4" id="KW-0496">Mitochondrion</keyword>
<dbReference type="CDD" id="cd14275">
    <property type="entry name" value="UBA_EF-Ts"/>
    <property type="match status" value="1"/>
</dbReference>
<evidence type="ECO:0000259" key="6">
    <source>
        <dbReference type="Pfam" id="PF00889"/>
    </source>
</evidence>
<dbReference type="STRING" id="3076.A0A2P6TYU4"/>
<evidence type="ECO:0000313" key="8">
    <source>
        <dbReference type="Proteomes" id="UP000239899"/>
    </source>
</evidence>
<comment type="caution">
    <text evidence="7">The sequence shown here is derived from an EMBL/GenBank/DDBJ whole genome shotgun (WGS) entry which is preliminary data.</text>
</comment>
<evidence type="ECO:0000256" key="5">
    <source>
        <dbReference type="RuleBase" id="RU000642"/>
    </source>
</evidence>
<comment type="function">
    <text evidence="4 5">Associates with the EF-Tu.GDP complex and induces the exchange of GDP to GTP. It remains bound to the aminoacyl-tRNA.EF-Tu.GTP complex up to the GTP hydrolysis stage on the ribosome.</text>
</comment>
<dbReference type="InterPro" id="IPR009060">
    <property type="entry name" value="UBA-like_sf"/>
</dbReference>
<keyword evidence="3 4" id="KW-0648">Protein biosynthesis</keyword>
<protein>
    <recommendedName>
        <fullName evidence="4">Elongation factor Ts, mitochondrial</fullName>
        <shortName evidence="4">EF-Ts</shortName>
        <shortName evidence="4">EF-TsMt</shortName>
    </recommendedName>
</protein>
<gene>
    <name evidence="4" type="primary">EFTS</name>
    <name evidence="7" type="ORF">C2E21_2653</name>
</gene>
<dbReference type="InterPro" id="IPR036402">
    <property type="entry name" value="EF-Ts_dimer_sf"/>
</dbReference>
<proteinExistence type="inferred from homology"/>
<name>A0A2P6TYU4_CHLSO</name>
<sequence length="357" mass="36823">MALLQALRQASPLQAAGRLAPALLAGSLQQLRGFAAAPNQMALIKELRERTGSPIGDVKKCLESCDWDLEAATAELRKRGLAAASKKASRHAAEGLVGLAQGDGAAAVVEINSETDFVARNDQFRSLVSSAAAAALGVTALRPGSGAELEEAALGAAAMADGSTLADAVVGVAGSVRENVRLRRGFRLSAAPGGLVGCYLHQSVGPGLGRIAGLVALESSMPLEGDAAAAAQELAHKLAMQVVGAGPKYLDRSVVPSEALQAEAAVLREQALKSGKPEKIVDKIVAGRLDKFYGEVCLLEQAFIMDSDHKVQDVLKQSGKQLGTDLSISGFVRVQVGEGLEAETKDFAAEVAELAGQ</sequence>
<dbReference type="Gene3D" id="3.30.479.20">
    <property type="entry name" value="Elongation factor Ts, dimerisation domain"/>
    <property type="match status" value="2"/>
</dbReference>
<dbReference type="GO" id="GO:0070125">
    <property type="term" value="P:mitochondrial translational elongation"/>
    <property type="evidence" value="ECO:0007669"/>
    <property type="project" value="TreeGrafter"/>
</dbReference>
<dbReference type="Proteomes" id="UP000239899">
    <property type="component" value="Unassembled WGS sequence"/>
</dbReference>
<evidence type="ECO:0000313" key="7">
    <source>
        <dbReference type="EMBL" id="PRW59223.1"/>
    </source>
</evidence>
<dbReference type="SUPFAM" id="SSF54713">
    <property type="entry name" value="Elongation factor Ts (EF-Ts), dimerisation domain"/>
    <property type="match status" value="1"/>
</dbReference>
<dbReference type="PANTHER" id="PTHR11741">
    <property type="entry name" value="ELONGATION FACTOR TS"/>
    <property type="match status" value="1"/>
</dbReference>
<dbReference type="OrthoDB" id="277235at2759"/>
<evidence type="ECO:0000256" key="2">
    <source>
        <dbReference type="ARBA" id="ARBA00022768"/>
    </source>
</evidence>
<dbReference type="PROSITE" id="PS01127">
    <property type="entry name" value="EF_TS_2"/>
    <property type="match status" value="1"/>
</dbReference>
<dbReference type="NCBIfam" id="TIGR00116">
    <property type="entry name" value="tsf"/>
    <property type="match status" value="1"/>
</dbReference>
<organism evidence="7 8">
    <name type="scientific">Chlorella sorokiniana</name>
    <name type="common">Freshwater green alga</name>
    <dbReference type="NCBI Taxonomy" id="3076"/>
    <lineage>
        <taxon>Eukaryota</taxon>
        <taxon>Viridiplantae</taxon>
        <taxon>Chlorophyta</taxon>
        <taxon>core chlorophytes</taxon>
        <taxon>Trebouxiophyceae</taxon>
        <taxon>Chlorellales</taxon>
        <taxon>Chlorellaceae</taxon>
        <taxon>Chlorella clade</taxon>
        <taxon>Chlorella</taxon>
    </lineage>
</organism>
<dbReference type="InterPro" id="IPR014039">
    <property type="entry name" value="Transl_elong_EFTs/EF1B_dimer"/>
</dbReference>
<evidence type="ECO:0000256" key="4">
    <source>
        <dbReference type="HAMAP-Rule" id="MF_03135"/>
    </source>
</evidence>
<dbReference type="GO" id="GO:0003746">
    <property type="term" value="F:translation elongation factor activity"/>
    <property type="evidence" value="ECO:0007669"/>
    <property type="project" value="UniProtKB-UniRule"/>
</dbReference>
<dbReference type="GO" id="GO:0005739">
    <property type="term" value="C:mitochondrion"/>
    <property type="evidence" value="ECO:0007669"/>
    <property type="project" value="UniProtKB-SubCell"/>
</dbReference>
<comment type="similarity">
    <text evidence="1 4 5">Belongs to the EF-Ts family.</text>
</comment>
<dbReference type="Gene3D" id="1.10.286.20">
    <property type="match status" value="1"/>
</dbReference>
<dbReference type="AlphaFoldDB" id="A0A2P6TYU4"/>
<dbReference type="Pfam" id="PF00889">
    <property type="entry name" value="EF_TS"/>
    <property type="match status" value="1"/>
</dbReference>
<keyword evidence="2 4" id="KW-0251">Elongation factor</keyword>
<dbReference type="FunFam" id="1.10.8.10:FF:000001">
    <property type="entry name" value="Elongation factor Ts"/>
    <property type="match status" value="1"/>
</dbReference>
<comment type="subcellular location">
    <subcellularLocation>
        <location evidence="4">Mitochondrion</location>
    </subcellularLocation>
</comment>
<dbReference type="SUPFAM" id="SSF46934">
    <property type="entry name" value="UBA-like"/>
    <property type="match status" value="1"/>
</dbReference>
<dbReference type="InterPro" id="IPR018101">
    <property type="entry name" value="Transl_elong_Ts_CS"/>
</dbReference>
<dbReference type="EMBL" id="LHPG02000004">
    <property type="protein sequence ID" value="PRW59223.1"/>
    <property type="molecule type" value="Genomic_DNA"/>
</dbReference>
<evidence type="ECO:0000256" key="1">
    <source>
        <dbReference type="ARBA" id="ARBA00005532"/>
    </source>
</evidence>
<feature type="domain" description="Translation elongation factor EFTs/EF1B dimerisation" evidence="6">
    <location>
        <begin position="106"/>
        <end position="338"/>
    </location>
</feature>
<dbReference type="FunFam" id="1.10.286.20:FF:000001">
    <property type="entry name" value="Elongation factor Ts"/>
    <property type="match status" value="1"/>
</dbReference>
<dbReference type="PANTHER" id="PTHR11741:SF0">
    <property type="entry name" value="ELONGATION FACTOR TS, MITOCHONDRIAL"/>
    <property type="match status" value="1"/>
</dbReference>
<keyword evidence="8" id="KW-1185">Reference proteome</keyword>
<evidence type="ECO:0000256" key="3">
    <source>
        <dbReference type="ARBA" id="ARBA00022917"/>
    </source>
</evidence>
<reference evidence="7 8" key="1">
    <citation type="journal article" date="2018" name="Plant J.">
        <title>Genome sequences of Chlorella sorokiniana UTEX 1602 and Micractinium conductrix SAG 241.80: implications to maltose excretion by a green alga.</title>
        <authorList>
            <person name="Arriola M.B."/>
            <person name="Velmurugan N."/>
            <person name="Zhang Y."/>
            <person name="Plunkett M.H."/>
            <person name="Hondzo H."/>
            <person name="Barney B.M."/>
        </authorList>
    </citation>
    <scope>NUCLEOTIDE SEQUENCE [LARGE SCALE GENOMIC DNA]</scope>
    <source>
        <strain evidence="8">UTEX 1602</strain>
    </source>
</reference>
<dbReference type="HAMAP" id="MF_00050">
    <property type="entry name" value="EF_Ts"/>
    <property type="match status" value="1"/>
</dbReference>
<accession>A0A2P6TYU4</accession>